<evidence type="ECO:0000313" key="3">
    <source>
        <dbReference type="Proteomes" id="UP000249633"/>
    </source>
</evidence>
<evidence type="ECO:0000259" key="1">
    <source>
        <dbReference type="Pfam" id="PF12706"/>
    </source>
</evidence>
<dbReference type="EMBL" id="QFOD01000006">
    <property type="protein sequence ID" value="PZP33267.1"/>
    <property type="molecule type" value="Genomic_DNA"/>
</dbReference>
<dbReference type="SUPFAM" id="SSF56281">
    <property type="entry name" value="Metallo-hydrolase/oxidoreductase"/>
    <property type="match status" value="1"/>
</dbReference>
<dbReference type="Proteomes" id="UP000249633">
    <property type="component" value="Unassembled WGS sequence"/>
</dbReference>
<evidence type="ECO:0000313" key="2">
    <source>
        <dbReference type="EMBL" id="PZP33267.1"/>
    </source>
</evidence>
<reference evidence="2 3" key="1">
    <citation type="submission" date="2017-08" db="EMBL/GenBank/DDBJ databases">
        <title>Infants hospitalized years apart are colonized by the same room-sourced microbial strains.</title>
        <authorList>
            <person name="Brooks B."/>
            <person name="Olm M.R."/>
            <person name="Firek B.A."/>
            <person name="Baker R."/>
            <person name="Thomas B.C."/>
            <person name="Morowitz M.J."/>
            <person name="Banfield J.F."/>
        </authorList>
    </citation>
    <scope>NUCLEOTIDE SEQUENCE [LARGE SCALE GENOMIC DNA]</scope>
    <source>
        <strain evidence="2">S2_012_000_R2_81</strain>
    </source>
</reference>
<dbReference type="GO" id="GO:0016787">
    <property type="term" value="F:hydrolase activity"/>
    <property type="evidence" value="ECO:0007669"/>
    <property type="project" value="UniProtKB-KW"/>
</dbReference>
<proteinExistence type="predicted"/>
<dbReference type="InterPro" id="IPR036866">
    <property type="entry name" value="RibonucZ/Hydroxyglut_hydro"/>
</dbReference>
<dbReference type="PANTHER" id="PTHR15032">
    <property type="entry name" value="N-ACYL-PHOSPHATIDYLETHANOLAMINE-HYDROLYZING PHOSPHOLIPASE D"/>
    <property type="match status" value="1"/>
</dbReference>
<dbReference type="PANTHER" id="PTHR15032:SF4">
    <property type="entry name" value="N-ACYL-PHOSPHATIDYLETHANOLAMINE-HYDROLYZING PHOSPHOLIPASE D"/>
    <property type="match status" value="1"/>
</dbReference>
<dbReference type="InterPro" id="IPR001279">
    <property type="entry name" value="Metallo-B-lactamas"/>
</dbReference>
<sequence>MSLHLILPVVSAVLALAVAGCALARRPLAYADSPQQRDGRFTNARPPRPLGLKQALKLWWIFLFDKPADTRPAERFAVQPLSAEQLAAAPDGTLWRLGHSTLLMKLAGGLWLTDPVLSERASPLSWMGPARFHAPPISAQDLPALAGVILSHDHYDHLDRETVRALAAKTAVFLTPLGVGERLIAWGVDPARVRQLDWWQATQVGGLRLTATPAQHFSGRGLGDANRTLWASWVIEGSGLKLFFSGDTGYFDGFRQIGERLGPFDVSFIECGAYDHRWPDVHMQPEQTLQAHLDLGARWLLPIHNGSFDLGLHAWTQPMERITALAEARGTPLSLPEIGAAVNLRQPTAGGSWWRALR</sequence>
<keyword evidence="2" id="KW-0378">Hydrolase</keyword>
<dbReference type="Gene3D" id="3.60.15.10">
    <property type="entry name" value="Ribonuclease Z/Hydroxyacylglutathione hydrolase-like"/>
    <property type="match status" value="1"/>
</dbReference>
<organism evidence="2 3">
    <name type="scientific">Roseateles depolymerans</name>
    <dbReference type="NCBI Taxonomy" id="76731"/>
    <lineage>
        <taxon>Bacteria</taxon>
        <taxon>Pseudomonadati</taxon>
        <taxon>Pseudomonadota</taxon>
        <taxon>Betaproteobacteria</taxon>
        <taxon>Burkholderiales</taxon>
        <taxon>Sphaerotilaceae</taxon>
        <taxon>Roseateles</taxon>
    </lineage>
</organism>
<dbReference type="GO" id="GO:0005737">
    <property type="term" value="C:cytoplasm"/>
    <property type="evidence" value="ECO:0007669"/>
    <property type="project" value="TreeGrafter"/>
</dbReference>
<comment type="caution">
    <text evidence="2">The sequence shown here is derived from an EMBL/GenBank/DDBJ whole genome shotgun (WGS) entry which is preliminary data.</text>
</comment>
<dbReference type="AlphaFoldDB" id="A0A2W5DVQ6"/>
<protein>
    <submittedName>
        <fullName evidence="2">Hydrolase</fullName>
    </submittedName>
</protein>
<feature type="domain" description="Metallo-beta-lactamase" evidence="1">
    <location>
        <begin position="112"/>
        <end position="304"/>
    </location>
</feature>
<dbReference type="Pfam" id="PF12706">
    <property type="entry name" value="Lactamase_B_2"/>
    <property type="match status" value="1"/>
</dbReference>
<name>A0A2W5DVQ6_9BURK</name>
<accession>A0A2W5DVQ6</accession>
<gene>
    <name evidence="2" type="ORF">DI603_07760</name>
</gene>